<evidence type="ECO:0000256" key="3">
    <source>
        <dbReference type="ARBA" id="ARBA00022475"/>
    </source>
</evidence>
<dbReference type="InterPro" id="IPR000644">
    <property type="entry name" value="CBS_dom"/>
</dbReference>
<comment type="similarity">
    <text evidence="2">Belongs to the UPF0053 family.</text>
</comment>
<dbReference type="Gene3D" id="3.10.580.10">
    <property type="entry name" value="CBS-domain"/>
    <property type="match status" value="1"/>
</dbReference>
<evidence type="ECO:0000313" key="12">
    <source>
        <dbReference type="EMBL" id="KGA21730.1"/>
    </source>
</evidence>
<dbReference type="SMART" id="SM01091">
    <property type="entry name" value="CorC_HlyC"/>
    <property type="match status" value="1"/>
</dbReference>
<dbReference type="SMART" id="SM00116">
    <property type="entry name" value="CBS"/>
    <property type="match status" value="2"/>
</dbReference>
<dbReference type="Gene3D" id="3.30.465.10">
    <property type="match status" value="1"/>
</dbReference>
<dbReference type="InterPro" id="IPR044751">
    <property type="entry name" value="Ion_transp-like_CBS"/>
</dbReference>
<sequence>MIATSPTTVDWWMLIGILILLGILMVLSIAEMGLSRVSKPKAQALADSGARGGSALLGLVTHPERWVNPLLLSVNVCQTVQATLTGVVAGRLFGPAGVAIGVVLNVVVFFVFAEAVPKTYAILHSDRAALSTSRLISLLVGFYPLTKISQGLIGLTNIVVKGKGLEQGPFIGEQEFLGMVEAAVEDEVIEHEERALIESIIEFGDTIVREIMRPRPDIVSVDSGETLDMALDEAFEHGVSRLPVMRNDEEDNEDVLGIVYAKDIMKAVRSGLGSDPVDSLVRTAVVIPENKPVAKLMREMQRDHFHMAIVADEYGSITGLVTLEDCLEELVGEIVDEHDDEVPDVRNLPNGESLVDAGMSIEDFNEHFDVDLPDAEFDTVGGFLFGVLEHVPVVGETLEIEGWRFVVEALEGRRITEVRLMPTIGTE</sequence>
<dbReference type="InterPro" id="IPR016169">
    <property type="entry name" value="FAD-bd_PCMH_sub2"/>
</dbReference>
<dbReference type="GO" id="GO:0050660">
    <property type="term" value="F:flavin adenine dinucleotide binding"/>
    <property type="evidence" value="ECO:0007669"/>
    <property type="project" value="InterPro"/>
</dbReference>
<evidence type="ECO:0000256" key="1">
    <source>
        <dbReference type="ARBA" id="ARBA00004651"/>
    </source>
</evidence>
<reference evidence="12" key="1">
    <citation type="submission" date="2014-06" db="EMBL/GenBank/DDBJ databases">
        <title>Key roles for freshwater Actinobacteria revealed by deep metagenomic sequencing.</title>
        <authorList>
            <person name="Ghai R."/>
            <person name="Mizuno C.M."/>
            <person name="Picazo A."/>
            <person name="Camacho A."/>
            <person name="Rodriguez-Valera F."/>
        </authorList>
    </citation>
    <scope>NUCLEOTIDE SEQUENCE</scope>
</reference>
<dbReference type="CDD" id="cd04590">
    <property type="entry name" value="CBS_pair_CorC_HlyC_assoc"/>
    <property type="match status" value="1"/>
</dbReference>
<dbReference type="SUPFAM" id="SSF56176">
    <property type="entry name" value="FAD-binding/transporter-associated domain-like"/>
    <property type="match status" value="1"/>
</dbReference>
<dbReference type="InterPro" id="IPR036318">
    <property type="entry name" value="FAD-bd_PCMH-like_sf"/>
</dbReference>
<dbReference type="EMBL" id="JNSL01000002">
    <property type="protein sequence ID" value="KGA21730.1"/>
    <property type="molecule type" value="Genomic_DNA"/>
</dbReference>
<evidence type="ECO:0000259" key="11">
    <source>
        <dbReference type="PROSITE" id="PS51846"/>
    </source>
</evidence>
<comment type="subcellular location">
    <subcellularLocation>
        <location evidence="1">Cell membrane</location>
        <topology evidence="1">Multi-pass membrane protein</topology>
    </subcellularLocation>
</comment>
<dbReference type="InterPro" id="IPR005170">
    <property type="entry name" value="Transptr-assoc_dom"/>
</dbReference>
<evidence type="ECO:0000256" key="2">
    <source>
        <dbReference type="ARBA" id="ARBA00006337"/>
    </source>
</evidence>
<feature type="transmembrane region" description="Helical" evidence="9">
    <location>
        <begin position="92"/>
        <end position="113"/>
    </location>
</feature>
<feature type="domain" description="CBS" evidence="10">
    <location>
        <begin position="280"/>
        <end position="337"/>
    </location>
</feature>
<evidence type="ECO:0000256" key="9">
    <source>
        <dbReference type="SAM" id="Phobius"/>
    </source>
</evidence>
<dbReference type="AlphaFoldDB" id="A0A094QBU8"/>
<keyword evidence="6 9" id="KW-1133">Transmembrane helix</keyword>
<dbReference type="PROSITE" id="PS51371">
    <property type="entry name" value="CBS"/>
    <property type="match status" value="2"/>
</dbReference>
<keyword evidence="5" id="KW-0677">Repeat</keyword>
<comment type="caution">
    <text evidence="12">The sequence shown here is derived from an EMBL/GenBank/DDBJ whole genome shotgun (WGS) entry which is preliminary data.</text>
</comment>
<keyword evidence="8 9" id="KW-0472">Membrane</keyword>
<dbReference type="PANTHER" id="PTHR22777">
    <property type="entry name" value="HEMOLYSIN-RELATED"/>
    <property type="match status" value="1"/>
</dbReference>
<feature type="domain" description="CNNM transmembrane" evidence="11">
    <location>
        <begin position="6"/>
        <end position="193"/>
    </location>
</feature>
<keyword evidence="7" id="KW-0129">CBS domain</keyword>
<keyword evidence="4 9" id="KW-0812">Transmembrane</keyword>
<evidence type="ECO:0000259" key="10">
    <source>
        <dbReference type="PROSITE" id="PS51371"/>
    </source>
</evidence>
<proteinExistence type="inferred from homology"/>
<accession>A0A094QBU8</accession>
<evidence type="ECO:0008006" key="13">
    <source>
        <dbReference type="Google" id="ProtNLM"/>
    </source>
</evidence>
<dbReference type="InterPro" id="IPR046342">
    <property type="entry name" value="CBS_dom_sf"/>
</dbReference>
<feature type="transmembrane region" description="Helical" evidence="9">
    <location>
        <begin position="12"/>
        <end position="34"/>
    </location>
</feature>
<dbReference type="SUPFAM" id="SSF54631">
    <property type="entry name" value="CBS-domain pair"/>
    <property type="match status" value="1"/>
</dbReference>
<dbReference type="GO" id="GO:0005886">
    <property type="term" value="C:plasma membrane"/>
    <property type="evidence" value="ECO:0007669"/>
    <property type="project" value="UniProtKB-SubCell"/>
</dbReference>
<keyword evidence="3" id="KW-1003">Cell membrane</keyword>
<dbReference type="InterPro" id="IPR002550">
    <property type="entry name" value="CNNM"/>
</dbReference>
<name>A0A094QBU8_9ZZZZ</name>
<feature type="domain" description="CBS" evidence="10">
    <location>
        <begin position="212"/>
        <end position="274"/>
    </location>
</feature>
<evidence type="ECO:0000256" key="7">
    <source>
        <dbReference type="ARBA" id="ARBA00023122"/>
    </source>
</evidence>
<gene>
    <name evidence="12" type="ORF">GM51_0840</name>
</gene>
<protein>
    <recommendedName>
        <fullName evidence="13">DUF21 domain-containing protein</fullName>
    </recommendedName>
</protein>
<evidence type="ECO:0000256" key="6">
    <source>
        <dbReference type="ARBA" id="ARBA00022989"/>
    </source>
</evidence>
<evidence type="ECO:0000256" key="8">
    <source>
        <dbReference type="ARBA" id="ARBA00023136"/>
    </source>
</evidence>
<dbReference type="Pfam" id="PF03471">
    <property type="entry name" value="CorC_HlyC"/>
    <property type="match status" value="1"/>
</dbReference>
<dbReference type="FunFam" id="3.10.580.10:FF:000002">
    <property type="entry name" value="Magnesium/cobalt efflux protein CorC"/>
    <property type="match status" value="1"/>
</dbReference>
<dbReference type="PANTHER" id="PTHR22777:SF32">
    <property type="entry name" value="UPF0053 INNER MEMBRANE PROTEIN YFJD"/>
    <property type="match status" value="1"/>
</dbReference>
<dbReference type="PROSITE" id="PS51846">
    <property type="entry name" value="CNNM"/>
    <property type="match status" value="1"/>
</dbReference>
<evidence type="ECO:0000256" key="4">
    <source>
        <dbReference type="ARBA" id="ARBA00022692"/>
    </source>
</evidence>
<organism evidence="12">
    <name type="scientific">freshwater metagenome</name>
    <dbReference type="NCBI Taxonomy" id="449393"/>
    <lineage>
        <taxon>unclassified sequences</taxon>
        <taxon>metagenomes</taxon>
        <taxon>ecological metagenomes</taxon>
    </lineage>
</organism>
<evidence type="ECO:0000256" key="5">
    <source>
        <dbReference type="ARBA" id="ARBA00022737"/>
    </source>
</evidence>
<dbReference type="Pfam" id="PF00571">
    <property type="entry name" value="CBS"/>
    <property type="match status" value="2"/>
</dbReference>
<dbReference type="Pfam" id="PF01595">
    <property type="entry name" value="CNNM"/>
    <property type="match status" value="1"/>
</dbReference>